<feature type="coiled-coil region" evidence="1">
    <location>
        <begin position="88"/>
        <end position="115"/>
    </location>
</feature>
<dbReference type="Proteomes" id="UP000501690">
    <property type="component" value="Linkage Group LG8"/>
</dbReference>
<sequence>MRVLGYHRAKVGRPIGARISRRRALFWAKEHLAQARVPRLSENSWKPRLSEIGLIARAKASSLSENSAVLRVLFVHLDADLDQEMLCHERVEQQAEKRNRRCEEEEEEEEEEEGKGFAFLNLNKPCGLDSIFNGGGKPFLALVQFHPRPNITALVAFLKYWPTFRHWSNSTQGI</sequence>
<protein>
    <submittedName>
        <fullName evidence="2">Uncharacterized protein</fullName>
    </submittedName>
</protein>
<gene>
    <name evidence="2" type="ORF">DEO72_LG8g1407</name>
</gene>
<keyword evidence="3" id="KW-1185">Reference proteome</keyword>
<name>A0A4D6MPR3_VIGUN</name>
<reference evidence="2 3" key="1">
    <citation type="submission" date="2019-04" db="EMBL/GenBank/DDBJ databases">
        <title>An improved genome assembly and genetic linkage map for asparagus bean, Vigna unguiculata ssp. sesquipedialis.</title>
        <authorList>
            <person name="Xia Q."/>
            <person name="Zhang R."/>
            <person name="Dong Y."/>
        </authorList>
    </citation>
    <scope>NUCLEOTIDE SEQUENCE [LARGE SCALE GENOMIC DNA]</scope>
    <source>
        <tissue evidence="2">Leaf</tissue>
    </source>
</reference>
<organism evidence="2 3">
    <name type="scientific">Vigna unguiculata</name>
    <name type="common">Cowpea</name>
    <dbReference type="NCBI Taxonomy" id="3917"/>
    <lineage>
        <taxon>Eukaryota</taxon>
        <taxon>Viridiplantae</taxon>
        <taxon>Streptophyta</taxon>
        <taxon>Embryophyta</taxon>
        <taxon>Tracheophyta</taxon>
        <taxon>Spermatophyta</taxon>
        <taxon>Magnoliopsida</taxon>
        <taxon>eudicotyledons</taxon>
        <taxon>Gunneridae</taxon>
        <taxon>Pentapetalae</taxon>
        <taxon>rosids</taxon>
        <taxon>fabids</taxon>
        <taxon>Fabales</taxon>
        <taxon>Fabaceae</taxon>
        <taxon>Papilionoideae</taxon>
        <taxon>50 kb inversion clade</taxon>
        <taxon>NPAAA clade</taxon>
        <taxon>indigoferoid/millettioid clade</taxon>
        <taxon>Phaseoleae</taxon>
        <taxon>Vigna</taxon>
    </lineage>
</organism>
<evidence type="ECO:0000313" key="2">
    <source>
        <dbReference type="EMBL" id="QCE03383.1"/>
    </source>
</evidence>
<dbReference type="AlphaFoldDB" id="A0A4D6MPR3"/>
<dbReference type="EMBL" id="CP039352">
    <property type="protein sequence ID" value="QCE03383.1"/>
    <property type="molecule type" value="Genomic_DNA"/>
</dbReference>
<accession>A0A4D6MPR3</accession>
<proteinExistence type="predicted"/>
<evidence type="ECO:0000256" key="1">
    <source>
        <dbReference type="SAM" id="Coils"/>
    </source>
</evidence>
<evidence type="ECO:0000313" key="3">
    <source>
        <dbReference type="Proteomes" id="UP000501690"/>
    </source>
</evidence>
<keyword evidence="1" id="KW-0175">Coiled coil</keyword>